<keyword evidence="2" id="KW-1185">Reference proteome</keyword>
<evidence type="ECO:0000313" key="2">
    <source>
        <dbReference type="Proteomes" id="UP000830401"/>
    </source>
</evidence>
<geneLocation type="plasmid" evidence="1 2">
    <name>unnamed5</name>
</geneLocation>
<sequence>MASPLNAFGFVPSARFTTRRWVGTKPTTDRALGNQQLPVAWLADAGPVRAIRRRGGLRGNLRHRFRQGEERRLGPRPGNPMQYAAGTLRPTQRVARAAEAGRDTAGNLTRGMRVIGIDDADAAVTGIERVRWFHG</sequence>
<accession>A0ABY4GF21</accession>
<name>A0ABY4GF21_9BACT</name>
<evidence type="ECO:0000313" key="1">
    <source>
        <dbReference type="EMBL" id="UOQ69525.1"/>
    </source>
</evidence>
<dbReference type="Proteomes" id="UP000830401">
    <property type="component" value="Plasmid unnamed5"/>
</dbReference>
<gene>
    <name evidence="1" type="ORF">MUN86_28200</name>
</gene>
<reference evidence="1" key="1">
    <citation type="submission" date="2022-04" db="EMBL/GenBank/DDBJ databases">
        <title>Hymenobacter sp. isolated from the air.</title>
        <authorList>
            <person name="Won M."/>
            <person name="Lee C.-M."/>
            <person name="Woen H.-Y."/>
            <person name="Kwon S.-W."/>
        </authorList>
    </citation>
    <scope>NUCLEOTIDE SEQUENCE</scope>
    <source>
        <strain evidence="1">5420S-77</strain>
        <plasmid evidence="1">unnamed5</plasmid>
    </source>
</reference>
<dbReference type="RefSeq" id="WP_245127342.1">
    <property type="nucleotide sequence ID" value="NZ_CP095066.1"/>
</dbReference>
<dbReference type="EMBL" id="CP095066">
    <property type="protein sequence ID" value="UOQ69525.1"/>
    <property type="molecule type" value="Genomic_DNA"/>
</dbReference>
<protein>
    <submittedName>
        <fullName evidence="1">Uncharacterized protein</fullName>
    </submittedName>
</protein>
<organism evidence="1 2">
    <name type="scientific">Hymenobacter volaticus</name>
    <dbReference type="NCBI Taxonomy" id="2932254"/>
    <lineage>
        <taxon>Bacteria</taxon>
        <taxon>Pseudomonadati</taxon>
        <taxon>Bacteroidota</taxon>
        <taxon>Cytophagia</taxon>
        <taxon>Cytophagales</taxon>
        <taxon>Hymenobacteraceae</taxon>
        <taxon>Hymenobacter</taxon>
    </lineage>
</organism>
<proteinExistence type="predicted"/>
<keyword evidence="1" id="KW-0614">Plasmid</keyword>